<gene>
    <name evidence="1" type="ORF">DILT_LOCUS19673</name>
</gene>
<sequence length="60" mass="6940">MIREAVDDIRRWSRDREVNNALYTKLIATGKTLIPSSKIQVSRLFRSLFACLHNSDCSSR</sequence>
<dbReference type="Proteomes" id="UP000281553">
    <property type="component" value="Unassembled WGS sequence"/>
</dbReference>
<keyword evidence="2" id="KW-1185">Reference proteome</keyword>
<name>A0A3P7P9J3_DIBLA</name>
<proteinExistence type="predicted"/>
<evidence type="ECO:0000313" key="2">
    <source>
        <dbReference type="Proteomes" id="UP000281553"/>
    </source>
</evidence>
<organism evidence="1 2">
    <name type="scientific">Dibothriocephalus latus</name>
    <name type="common">Fish tapeworm</name>
    <name type="synonym">Diphyllobothrium latum</name>
    <dbReference type="NCBI Taxonomy" id="60516"/>
    <lineage>
        <taxon>Eukaryota</taxon>
        <taxon>Metazoa</taxon>
        <taxon>Spiralia</taxon>
        <taxon>Lophotrochozoa</taxon>
        <taxon>Platyhelminthes</taxon>
        <taxon>Cestoda</taxon>
        <taxon>Eucestoda</taxon>
        <taxon>Diphyllobothriidea</taxon>
        <taxon>Diphyllobothriidae</taxon>
        <taxon>Dibothriocephalus</taxon>
    </lineage>
</organism>
<dbReference type="AlphaFoldDB" id="A0A3P7P9J3"/>
<protein>
    <submittedName>
        <fullName evidence="1">Uncharacterized protein</fullName>
    </submittedName>
</protein>
<dbReference type="EMBL" id="UYRU01118265">
    <property type="protein sequence ID" value="VDN45678.1"/>
    <property type="molecule type" value="Genomic_DNA"/>
</dbReference>
<reference evidence="1 2" key="1">
    <citation type="submission" date="2018-11" db="EMBL/GenBank/DDBJ databases">
        <authorList>
            <consortium name="Pathogen Informatics"/>
        </authorList>
    </citation>
    <scope>NUCLEOTIDE SEQUENCE [LARGE SCALE GENOMIC DNA]</scope>
</reference>
<evidence type="ECO:0000313" key="1">
    <source>
        <dbReference type="EMBL" id="VDN45678.1"/>
    </source>
</evidence>
<dbReference type="OrthoDB" id="6243710at2759"/>
<accession>A0A3P7P9J3</accession>